<dbReference type="Proteomes" id="UP001054945">
    <property type="component" value="Unassembled WGS sequence"/>
</dbReference>
<feature type="compositionally biased region" description="Basic and acidic residues" evidence="1">
    <location>
        <begin position="303"/>
        <end position="335"/>
    </location>
</feature>
<feature type="compositionally biased region" description="Basic and acidic residues" evidence="1">
    <location>
        <begin position="411"/>
        <end position="437"/>
    </location>
</feature>
<evidence type="ECO:0000256" key="1">
    <source>
        <dbReference type="SAM" id="MobiDB-lite"/>
    </source>
</evidence>
<gene>
    <name evidence="2" type="ORF">CEXT_311651</name>
</gene>
<dbReference type="AlphaFoldDB" id="A0AAV4SN98"/>
<evidence type="ECO:0000313" key="2">
    <source>
        <dbReference type="EMBL" id="GIY34716.1"/>
    </source>
</evidence>
<feature type="region of interest" description="Disordered" evidence="1">
    <location>
        <begin position="230"/>
        <end position="254"/>
    </location>
</feature>
<protein>
    <submittedName>
        <fullName evidence="2">Uncharacterized protein</fullName>
    </submittedName>
</protein>
<feature type="compositionally biased region" description="Basic and acidic residues" evidence="1">
    <location>
        <begin position="54"/>
        <end position="73"/>
    </location>
</feature>
<name>A0AAV4SN98_CAEEX</name>
<feature type="compositionally biased region" description="Polar residues" evidence="1">
    <location>
        <begin position="76"/>
        <end position="85"/>
    </location>
</feature>
<organism evidence="2 3">
    <name type="scientific">Caerostris extrusa</name>
    <name type="common">Bark spider</name>
    <name type="synonym">Caerostris bankana</name>
    <dbReference type="NCBI Taxonomy" id="172846"/>
    <lineage>
        <taxon>Eukaryota</taxon>
        <taxon>Metazoa</taxon>
        <taxon>Ecdysozoa</taxon>
        <taxon>Arthropoda</taxon>
        <taxon>Chelicerata</taxon>
        <taxon>Arachnida</taxon>
        <taxon>Araneae</taxon>
        <taxon>Araneomorphae</taxon>
        <taxon>Entelegynae</taxon>
        <taxon>Araneoidea</taxon>
        <taxon>Araneidae</taxon>
        <taxon>Caerostris</taxon>
    </lineage>
</organism>
<feature type="region of interest" description="Disordered" evidence="1">
    <location>
        <begin position="303"/>
        <end position="385"/>
    </location>
</feature>
<proteinExistence type="predicted"/>
<accession>A0AAV4SN98</accession>
<feature type="region of interest" description="Disordered" evidence="1">
    <location>
        <begin position="411"/>
        <end position="439"/>
    </location>
</feature>
<feature type="compositionally biased region" description="Basic and acidic residues" evidence="1">
    <location>
        <begin position="29"/>
        <end position="47"/>
    </location>
</feature>
<comment type="caution">
    <text evidence="2">The sequence shown here is derived from an EMBL/GenBank/DDBJ whole genome shotgun (WGS) entry which is preliminary data.</text>
</comment>
<keyword evidence="3" id="KW-1185">Reference proteome</keyword>
<feature type="compositionally biased region" description="Basic and acidic residues" evidence="1">
    <location>
        <begin position="347"/>
        <end position="385"/>
    </location>
</feature>
<sequence>MPLCTSLSKDNQDSYSNENTPCTTNVNKAYRDQSKENADSVSEEHDQSIIGEIEEIHTNELQHDQSENDKIKEPSGVTSQSPTVESSKDYVDVMDTDHEASCSTSELSIDNLSICNSNVNKISQDSFGWSADVPSTSNMNANEDVTSINFKLKEVHNEISVDQSKENVDDEIIIIQNDTPDDFVGHNSLNKMNAVGNSNSISLKYNQTKLELDVVAQENDKNILCVSEKSVQSNELQHDQSKNDEIEEMESNDLQHSQFKNDEIEEIHGTDLQHSQSKNDEIEEIHGTDLQHSKSKNDEIEEIHGTDLQRSQSKKDEIEEIHGTDLQRSQSKNDEIDGTDLQLSQSKNDEIVEIHSTDLQHNQSKKDEIEEIHGTDLQRSRSKNDEIDCTDLQLSQSKNDEIVEIHSTDLQHNQSKKDEIEEIHGTDLQRSQSKNDEIDGTDLQLSQSKNDEIVEIHSTDLQHNQSKMDEIEKPLDINSRSPIVESSKDDVYIMDVDTDAF</sequence>
<feature type="region of interest" description="Disordered" evidence="1">
    <location>
        <begin position="1"/>
        <end position="86"/>
    </location>
</feature>
<feature type="compositionally biased region" description="Polar residues" evidence="1">
    <location>
        <begin position="1"/>
        <end position="27"/>
    </location>
</feature>
<dbReference type="EMBL" id="BPLR01009799">
    <property type="protein sequence ID" value="GIY34716.1"/>
    <property type="molecule type" value="Genomic_DNA"/>
</dbReference>
<evidence type="ECO:0000313" key="3">
    <source>
        <dbReference type="Proteomes" id="UP001054945"/>
    </source>
</evidence>
<reference evidence="2 3" key="1">
    <citation type="submission" date="2021-06" db="EMBL/GenBank/DDBJ databases">
        <title>Caerostris extrusa draft genome.</title>
        <authorList>
            <person name="Kono N."/>
            <person name="Arakawa K."/>
        </authorList>
    </citation>
    <scope>NUCLEOTIDE SEQUENCE [LARGE SCALE GENOMIC DNA]</scope>
</reference>